<evidence type="ECO:0000313" key="3">
    <source>
        <dbReference type="Proteomes" id="UP001408789"/>
    </source>
</evidence>
<reference evidence="2 3" key="1">
    <citation type="submission" date="2024-04" db="EMBL/GenBank/DDBJ databases">
        <title>The reference genome of an endangered Asteraceae, Deinandra increscens subsp. villosa, native to the Central Coast of California.</title>
        <authorList>
            <person name="Guilliams M."/>
            <person name="Hasenstab-Lehman K."/>
            <person name="Meyer R."/>
            <person name="Mcevoy S."/>
        </authorList>
    </citation>
    <scope>NUCLEOTIDE SEQUENCE [LARGE SCALE GENOMIC DNA]</scope>
    <source>
        <tissue evidence="2">Leaf</tissue>
    </source>
</reference>
<sequence>MFETHARQEHYEVVTKLISCKMAEGAPVSPHVVKMKSYIYRLEKLEYVVPQELATDLILQSLSNSFTQFRVNYNMNKLVKTVSELHGMLKTVEINITSNKTSAVLAVKKTDRKRKRSTTGKGKQPATTHSGAKGKGNDKKVSKVGSPPDQCQCFECNKMGH</sequence>
<accession>A0AAP0DAL9</accession>
<evidence type="ECO:0000256" key="1">
    <source>
        <dbReference type="SAM" id="MobiDB-lite"/>
    </source>
</evidence>
<dbReference type="Proteomes" id="UP001408789">
    <property type="component" value="Unassembled WGS sequence"/>
</dbReference>
<keyword evidence="3" id="KW-1185">Reference proteome</keyword>
<name>A0AAP0DAL9_9ASTR</name>
<comment type="caution">
    <text evidence="2">The sequence shown here is derived from an EMBL/GenBank/DDBJ whole genome shotgun (WGS) entry which is preliminary data.</text>
</comment>
<dbReference type="EMBL" id="JBCNJP010000010">
    <property type="protein sequence ID" value="KAK9071651.1"/>
    <property type="molecule type" value="Genomic_DNA"/>
</dbReference>
<dbReference type="AlphaFoldDB" id="A0AAP0DAL9"/>
<dbReference type="Pfam" id="PF14223">
    <property type="entry name" value="Retrotran_gag_2"/>
    <property type="match status" value="1"/>
</dbReference>
<protein>
    <recommendedName>
        <fullName evidence="4">Gag protein</fullName>
    </recommendedName>
</protein>
<gene>
    <name evidence="2" type="ORF">SSX86_008080</name>
</gene>
<evidence type="ECO:0000313" key="2">
    <source>
        <dbReference type="EMBL" id="KAK9071651.1"/>
    </source>
</evidence>
<organism evidence="2 3">
    <name type="scientific">Deinandra increscens subsp. villosa</name>
    <dbReference type="NCBI Taxonomy" id="3103831"/>
    <lineage>
        <taxon>Eukaryota</taxon>
        <taxon>Viridiplantae</taxon>
        <taxon>Streptophyta</taxon>
        <taxon>Embryophyta</taxon>
        <taxon>Tracheophyta</taxon>
        <taxon>Spermatophyta</taxon>
        <taxon>Magnoliopsida</taxon>
        <taxon>eudicotyledons</taxon>
        <taxon>Gunneridae</taxon>
        <taxon>Pentapetalae</taxon>
        <taxon>asterids</taxon>
        <taxon>campanulids</taxon>
        <taxon>Asterales</taxon>
        <taxon>Asteraceae</taxon>
        <taxon>Asteroideae</taxon>
        <taxon>Heliantheae alliance</taxon>
        <taxon>Madieae</taxon>
        <taxon>Madiinae</taxon>
        <taxon>Deinandra</taxon>
    </lineage>
</organism>
<proteinExistence type="predicted"/>
<feature type="region of interest" description="Disordered" evidence="1">
    <location>
        <begin position="109"/>
        <end position="150"/>
    </location>
</feature>
<evidence type="ECO:0008006" key="4">
    <source>
        <dbReference type="Google" id="ProtNLM"/>
    </source>
</evidence>